<dbReference type="EnsemblPlants" id="Pp3c8_14310V3.2">
    <property type="protein sequence ID" value="Pp3c8_14310V3.2"/>
    <property type="gene ID" value="Pp3c8_14310"/>
</dbReference>
<dbReference type="SUPFAM" id="SSF64356">
    <property type="entry name" value="SNARE-like"/>
    <property type="match status" value="1"/>
</dbReference>
<dbReference type="AlphaFoldDB" id="A0A2K1K777"/>
<dbReference type="InterPro" id="IPR044783">
    <property type="entry name" value="PHYL"/>
</dbReference>
<name>A0A2K1K777_PHYPA</name>
<dbReference type="Pfam" id="PF13774">
    <property type="entry name" value="Longin"/>
    <property type="match status" value="1"/>
</dbReference>
<evidence type="ECO:0000256" key="1">
    <source>
        <dbReference type="ARBA" id="ARBA00004370"/>
    </source>
</evidence>
<dbReference type="EnsemblPlants" id="Pp3c8_14310V3.4">
    <property type="protein sequence ID" value="Pp3c8_14310V3.4"/>
    <property type="gene ID" value="Pp3c8_14310"/>
</dbReference>
<dbReference type="STRING" id="3218.A0A2K1K777"/>
<dbReference type="EMBL" id="ABEU02000008">
    <property type="protein sequence ID" value="PNR49632.1"/>
    <property type="molecule type" value="Genomic_DNA"/>
</dbReference>
<dbReference type="Proteomes" id="UP000006727">
    <property type="component" value="Chromosome 8"/>
</dbReference>
<dbReference type="InterPro" id="IPR010908">
    <property type="entry name" value="Longin_dom"/>
</dbReference>
<reference evidence="6 8" key="1">
    <citation type="journal article" date="2008" name="Science">
        <title>The Physcomitrella genome reveals evolutionary insights into the conquest of land by plants.</title>
        <authorList>
            <person name="Rensing S."/>
            <person name="Lang D."/>
            <person name="Zimmer A."/>
            <person name="Terry A."/>
            <person name="Salamov A."/>
            <person name="Shapiro H."/>
            <person name="Nishiyama T."/>
            <person name="Perroud P.-F."/>
            <person name="Lindquist E."/>
            <person name="Kamisugi Y."/>
            <person name="Tanahashi T."/>
            <person name="Sakakibara K."/>
            <person name="Fujita T."/>
            <person name="Oishi K."/>
            <person name="Shin-I T."/>
            <person name="Kuroki Y."/>
            <person name="Toyoda A."/>
            <person name="Suzuki Y."/>
            <person name="Hashimoto A."/>
            <person name="Yamaguchi K."/>
            <person name="Sugano A."/>
            <person name="Kohara Y."/>
            <person name="Fujiyama A."/>
            <person name="Anterola A."/>
            <person name="Aoki S."/>
            <person name="Ashton N."/>
            <person name="Barbazuk W.B."/>
            <person name="Barker E."/>
            <person name="Bennetzen J."/>
            <person name="Bezanilla M."/>
            <person name="Blankenship R."/>
            <person name="Cho S.H."/>
            <person name="Dutcher S."/>
            <person name="Estelle M."/>
            <person name="Fawcett J.A."/>
            <person name="Gundlach H."/>
            <person name="Hanada K."/>
            <person name="Heyl A."/>
            <person name="Hicks K.A."/>
            <person name="Hugh J."/>
            <person name="Lohr M."/>
            <person name="Mayer K."/>
            <person name="Melkozernov A."/>
            <person name="Murata T."/>
            <person name="Nelson D."/>
            <person name="Pils B."/>
            <person name="Prigge M."/>
            <person name="Reiss B."/>
            <person name="Renner T."/>
            <person name="Rombauts S."/>
            <person name="Rushton P."/>
            <person name="Sanderfoot A."/>
            <person name="Schween G."/>
            <person name="Shiu S.-H."/>
            <person name="Stueber K."/>
            <person name="Theodoulou F.L."/>
            <person name="Tu H."/>
            <person name="Van de Peer Y."/>
            <person name="Verrier P.J."/>
            <person name="Waters E."/>
            <person name="Wood A."/>
            <person name="Yang L."/>
            <person name="Cove D."/>
            <person name="Cuming A."/>
            <person name="Hasebe M."/>
            <person name="Lucas S."/>
            <person name="Mishler D.B."/>
            <person name="Reski R."/>
            <person name="Grigoriev I."/>
            <person name="Quatrano R.S."/>
            <person name="Boore J.L."/>
        </authorList>
    </citation>
    <scope>NUCLEOTIDE SEQUENCE [LARGE SCALE GENOMIC DNA]</scope>
    <source>
        <strain evidence="7 8">cv. Gransden 2004</strain>
    </source>
</reference>
<dbReference type="EnsemblPlants" id="Pp3c8_14310V3.1">
    <property type="protein sequence ID" value="Pp3c8_14310V3.1"/>
    <property type="gene ID" value="Pp3c8_14310"/>
</dbReference>
<evidence type="ECO:0000313" key="6">
    <source>
        <dbReference type="EMBL" id="PNR49632.1"/>
    </source>
</evidence>
<dbReference type="EnsemblPlants" id="Pp3c8_14310V3.5">
    <property type="protein sequence ID" value="Pp3c8_14310V3.5"/>
    <property type="gene ID" value="Pp3c8_14310"/>
</dbReference>
<comment type="similarity">
    <text evidence="2">Belongs to the synaptobrevin family.</text>
</comment>
<dbReference type="Gramene" id="Pp3c8_14310V3.1">
    <property type="protein sequence ID" value="Pp3c8_14310V3.1"/>
    <property type="gene ID" value="Pp3c8_14310"/>
</dbReference>
<dbReference type="PROSITE" id="PS50859">
    <property type="entry name" value="LONGIN"/>
    <property type="match status" value="1"/>
</dbReference>
<dbReference type="Gramene" id="Pp3c8_14310V3.5">
    <property type="protein sequence ID" value="Pp3c8_14310V3.5"/>
    <property type="gene ID" value="Pp3c8_14310"/>
</dbReference>
<evidence type="ECO:0000256" key="4">
    <source>
        <dbReference type="SAM" id="Phobius"/>
    </source>
</evidence>
<proteinExistence type="inferred from homology"/>
<feature type="domain" description="Longin" evidence="5">
    <location>
        <begin position="25"/>
        <end position="104"/>
    </location>
</feature>
<feature type="transmembrane region" description="Helical" evidence="4">
    <location>
        <begin position="247"/>
        <end position="269"/>
    </location>
</feature>
<comment type="subcellular location">
    <subcellularLocation>
        <location evidence="1">Membrane</location>
    </subcellularLocation>
</comment>
<keyword evidence="4" id="KW-0812">Transmembrane</keyword>
<sequence>MVYRNSRDKESRIMGSIVNLVYYAAVARGNIVLAEHINPKENLADVGEECLEKVPPYHNQFTYTIKQRMFMFLIDGPFTYCAVVDEALGKGKSIWFLERVRDEFKLLIRSRGLDGMGLEKMSLAYDFAGVFNQLVKPLVGIPQKEVDLNYDCPDSRDGFVLSSSASARAENSHGGTNVGRPSLLTANGHRDYKAGKKHSKDQQVIQVKEIMMTNSGKALDTCNSSDMDPSVRRRMGRQMAAQMWWKNVKLVFILDLVVCCVLFAIWLGICGGFRCVN</sequence>
<dbReference type="Gramene" id="Pp3c8_14310V3.2">
    <property type="protein sequence ID" value="Pp3c8_14310V3.2"/>
    <property type="gene ID" value="Pp3c8_14310"/>
</dbReference>
<organism evidence="6">
    <name type="scientific">Physcomitrium patens</name>
    <name type="common">Spreading-leaved earth moss</name>
    <name type="synonym">Physcomitrella patens</name>
    <dbReference type="NCBI Taxonomy" id="3218"/>
    <lineage>
        <taxon>Eukaryota</taxon>
        <taxon>Viridiplantae</taxon>
        <taxon>Streptophyta</taxon>
        <taxon>Embryophyta</taxon>
        <taxon>Bryophyta</taxon>
        <taxon>Bryophytina</taxon>
        <taxon>Bryopsida</taxon>
        <taxon>Funariidae</taxon>
        <taxon>Funariales</taxon>
        <taxon>Funariaceae</taxon>
        <taxon>Physcomitrium</taxon>
    </lineage>
</organism>
<dbReference type="CDD" id="cd14824">
    <property type="entry name" value="Longin"/>
    <property type="match status" value="1"/>
</dbReference>
<evidence type="ECO:0000313" key="7">
    <source>
        <dbReference type="EnsemblPlants" id="Pp3c8_14310V3.1"/>
    </source>
</evidence>
<dbReference type="Gramene" id="Pp3c8_14310V3.4">
    <property type="protein sequence ID" value="Pp3c8_14310V3.4"/>
    <property type="gene ID" value="Pp3c8_14310"/>
</dbReference>
<dbReference type="OrthoDB" id="1871923at2759"/>
<keyword evidence="3 4" id="KW-0472">Membrane</keyword>
<dbReference type="SMART" id="SM01270">
    <property type="entry name" value="Longin"/>
    <property type="match status" value="1"/>
</dbReference>
<evidence type="ECO:0000313" key="8">
    <source>
        <dbReference type="Proteomes" id="UP000006727"/>
    </source>
</evidence>
<dbReference type="GO" id="GO:0016020">
    <property type="term" value="C:membrane"/>
    <property type="evidence" value="ECO:0007669"/>
    <property type="project" value="UniProtKB-SubCell"/>
</dbReference>
<dbReference type="RefSeq" id="XP_024383567.1">
    <property type="nucleotide sequence ID" value="XM_024527799.2"/>
</dbReference>
<dbReference type="Gene3D" id="3.30.450.50">
    <property type="entry name" value="Longin domain"/>
    <property type="match status" value="1"/>
</dbReference>
<protein>
    <recommendedName>
        <fullName evidence="5">Longin domain-containing protein</fullName>
    </recommendedName>
</protein>
<dbReference type="PANTHER" id="PTHR47461">
    <property type="entry name" value="PHYTOLONGIN PHYL1.2"/>
    <property type="match status" value="1"/>
</dbReference>
<reference evidence="7" key="3">
    <citation type="submission" date="2020-12" db="UniProtKB">
        <authorList>
            <consortium name="EnsemblPlants"/>
        </authorList>
    </citation>
    <scope>IDENTIFICATION</scope>
</reference>
<evidence type="ECO:0000259" key="5">
    <source>
        <dbReference type="PROSITE" id="PS50859"/>
    </source>
</evidence>
<reference evidence="6 8" key="2">
    <citation type="journal article" date="2018" name="Plant J.">
        <title>The Physcomitrella patens chromosome-scale assembly reveals moss genome structure and evolution.</title>
        <authorList>
            <person name="Lang D."/>
            <person name="Ullrich K.K."/>
            <person name="Murat F."/>
            <person name="Fuchs J."/>
            <person name="Jenkins J."/>
            <person name="Haas F.B."/>
            <person name="Piednoel M."/>
            <person name="Gundlach H."/>
            <person name="Van Bel M."/>
            <person name="Meyberg R."/>
            <person name="Vives C."/>
            <person name="Morata J."/>
            <person name="Symeonidi A."/>
            <person name="Hiss M."/>
            <person name="Muchero W."/>
            <person name="Kamisugi Y."/>
            <person name="Saleh O."/>
            <person name="Blanc G."/>
            <person name="Decker E.L."/>
            <person name="van Gessel N."/>
            <person name="Grimwood J."/>
            <person name="Hayes R.D."/>
            <person name="Graham S.W."/>
            <person name="Gunter L.E."/>
            <person name="McDaniel S.F."/>
            <person name="Hoernstein S.N.W."/>
            <person name="Larsson A."/>
            <person name="Li F.W."/>
            <person name="Perroud P.F."/>
            <person name="Phillips J."/>
            <person name="Ranjan P."/>
            <person name="Rokshar D.S."/>
            <person name="Rothfels C.J."/>
            <person name="Schneider L."/>
            <person name="Shu S."/>
            <person name="Stevenson D.W."/>
            <person name="Thummler F."/>
            <person name="Tillich M."/>
            <person name="Villarreal Aguilar J.C."/>
            <person name="Widiez T."/>
            <person name="Wong G.K."/>
            <person name="Wymore A."/>
            <person name="Zhang Y."/>
            <person name="Zimmer A.D."/>
            <person name="Quatrano R.S."/>
            <person name="Mayer K.F.X."/>
            <person name="Goodstein D."/>
            <person name="Casacuberta J.M."/>
            <person name="Vandepoele K."/>
            <person name="Reski R."/>
            <person name="Cuming A.C."/>
            <person name="Tuskan G.A."/>
            <person name="Maumus F."/>
            <person name="Salse J."/>
            <person name="Schmutz J."/>
            <person name="Rensing S.A."/>
        </authorList>
    </citation>
    <scope>NUCLEOTIDE SEQUENCE [LARGE SCALE GENOMIC DNA]</scope>
    <source>
        <strain evidence="7 8">cv. Gransden 2004</strain>
    </source>
</reference>
<dbReference type="InterPro" id="IPR011012">
    <property type="entry name" value="Longin-like_dom_sf"/>
</dbReference>
<dbReference type="PaxDb" id="3218-PP1S184_56V6.1"/>
<keyword evidence="4" id="KW-1133">Transmembrane helix</keyword>
<keyword evidence="8" id="KW-1185">Reference proteome</keyword>
<dbReference type="PANTHER" id="PTHR47461:SF1">
    <property type="entry name" value="PHYTOLONGIN PHYL1.2"/>
    <property type="match status" value="1"/>
</dbReference>
<dbReference type="GeneID" id="112286158"/>
<evidence type="ECO:0000256" key="3">
    <source>
        <dbReference type="ARBA" id="ARBA00023136"/>
    </source>
</evidence>
<evidence type="ECO:0000256" key="2">
    <source>
        <dbReference type="ARBA" id="ARBA00008025"/>
    </source>
</evidence>
<gene>
    <name evidence="7" type="primary">LOC112286158</name>
    <name evidence="6" type="ORF">PHYPA_011528</name>
</gene>
<accession>A0A2K1K777</accession>